<sequence length="89" mass="10409">MPDFSIGNLRGGFCVYWRKPDGKRTRFSLQARSRAQAEAEALDVWRKENRSTLSQKVADFWEAYRDHNHGRQISTTMFYTGKSIRPHGM</sequence>
<dbReference type="HOGENOM" id="CLU_2451715_0_0_5"/>
<gene>
    <name evidence="1" type="ORF">OAN307_c33130</name>
</gene>
<dbReference type="Proteomes" id="UP000005307">
    <property type="component" value="Chromosome"/>
</dbReference>
<protein>
    <submittedName>
        <fullName evidence="1">Uncharacterized protein</fullName>
    </submittedName>
</protein>
<evidence type="ECO:0000313" key="2">
    <source>
        <dbReference type="Proteomes" id="UP000005307"/>
    </source>
</evidence>
<dbReference type="KEGG" id="oat:OAN307_c33130"/>
<accession>M9R9D5</accession>
<keyword evidence="2" id="KW-1185">Reference proteome</keyword>
<reference evidence="1 2" key="1">
    <citation type="journal article" date="2013" name="PLoS ONE">
        <title>Poles Apart: Arctic and Antarctic Octadecabacter strains Share High Genome Plasticity and a New Type of Xanthorhodopsin.</title>
        <authorList>
            <person name="Vollmers J."/>
            <person name="Voget S."/>
            <person name="Dietrich S."/>
            <person name="Gollnow K."/>
            <person name="Smits M."/>
            <person name="Meyer K."/>
            <person name="Brinkhoff T."/>
            <person name="Simon M."/>
            <person name="Daniel R."/>
        </authorList>
    </citation>
    <scope>NUCLEOTIDE SEQUENCE [LARGE SCALE GENOMIC DNA]</scope>
    <source>
        <strain evidence="1 2">307</strain>
    </source>
</reference>
<name>M9R9D5_9RHOB</name>
<dbReference type="eggNOG" id="COG0582">
    <property type="taxonomic scope" value="Bacteria"/>
</dbReference>
<evidence type="ECO:0000313" key="1">
    <source>
        <dbReference type="EMBL" id="AGI68822.1"/>
    </source>
</evidence>
<dbReference type="EMBL" id="CP003740">
    <property type="protein sequence ID" value="AGI68822.1"/>
    <property type="molecule type" value="Genomic_DNA"/>
</dbReference>
<proteinExistence type="predicted"/>
<dbReference type="AlphaFoldDB" id="M9R9D5"/>
<organism evidence="1 2">
    <name type="scientific">Octadecabacter antarcticus 307</name>
    <dbReference type="NCBI Taxonomy" id="391626"/>
    <lineage>
        <taxon>Bacteria</taxon>
        <taxon>Pseudomonadati</taxon>
        <taxon>Pseudomonadota</taxon>
        <taxon>Alphaproteobacteria</taxon>
        <taxon>Rhodobacterales</taxon>
        <taxon>Roseobacteraceae</taxon>
        <taxon>Octadecabacter</taxon>
    </lineage>
</organism>